<evidence type="ECO:0000313" key="2">
    <source>
        <dbReference type="EMBL" id="CAL0306270.1"/>
    </source>
</evidence>
<accession>A0AAV1WA81</accession>
<dbReference type="EMBL" id="CAXHTB010000005">
    <property type="protein sequence ID" value="CAL0306270.1"/>
    <property type="molecule type" value="Genomic_DNA"/>
</dbReference>
<dbReference type="Proteomes" id="UP001497480">
    <property type="component" value="Unassembled WGS sequence"/>
</dbReference>
<proteinExistence type="predicted"/>
<keyword evidence="1" id="KW-0812">Transmembrane</keyword>
<sequence>MARYMAFLSMLGIVILRKCIHVYQEYVYILMDMAFILVSSVHFSGMSFRPTAEVSGRISSMTPMMVRLDR</sequence>
<protein>
    <submittedName>
        <fullName evidence="2">Uncharacterized protein</fullName>
    </submittedName>
</protein>
<reference evidence="2 3" key="1">
    <citation type="submission" date="2024-03" db="EMBL/GenBank/DDBJ databases">
        <authorList>
            <person name="Martinez-Hernandez J."/>
        </authorList>
    </citation>
    <scope>NUCLEOTIDE SEQUENCE [LARGE SCALE GENOMIC DNA]</scope>
</reference>
<name>A0AAV1WA81_LUPLU</name>
<dbReference type="AlphaFoldDB" id="A0AAV1WA81"/>
<keyword evidence="1" id="KW-1133">Transmembrane helix</keyword>
<organism evidence="2 3">
    <name type="scientific">Lupinus luteus</name>
    <name type="common">European yellow lupine</name>
    <dbReference type="NCBI Taxonomy" id="3873"/>
    <lineage>
        <taxon>Eukaryota</taxon>
        <taxon>Viridiplantae</taxon>
        <taxon>Streptophyta</taxon>
        <taxon>Embryophyta</taxon>
        <taxon>Tracheophyta</taxon>
        <taxon>Spermatophyta</taxon>
        <taxon>Magnoliopsida</taxon>
        <taxon>eudicotyledons</taxon>
        <taxon>Gunneridae</taxon>
        <taxon>Pentapetalae</taxon>
        <taxon>rosids</taxon>
        <taxon>fabids</taxon>
        <taxon>Fabales</taxon>
        <taxon>Fabaceae</taxon>
        <taxon>Papilionoideae</taxon>
        <taxon>50 kb inversion clade</taxon>
        <taxon>genistoids sensu lato</taxon>
        <taxon>core genistoids</taxon>
        <taxon>Genisteae</taxon>
        <taxon>Lupinus</taxon>
    </lineage>
</organism>
<evidence type="ECO:0000313" key="3">
    <source>
        <dbReference type="Proteomes" id="UP001497480"/>
    </source>
</evidence>
<feature type="transmembrane region" description="Helical" evidence="1">
    <location>
        <begin position="27"/>
        <end position="48"/>
    </location>
</feature>
<keyword evidence="3" id="KW-1185">Reference proteome</keyword>
<keyword evidence="1" id="KW-0472">Membrane</keyword>
<comment type="caution">
    <text evidence="2">The sequence shown here is derived from an EMBL/GenBank/DDBJ whole genome shotgun (WGS) entry which is preliminary data.</text>
</comment>
<gene>
    <name evidence="2" type="ORF">LLUT_LOCUS7330</name>
</gene>
<evidence type="ECO:0000256" key="1">
    <source>
        <dbReference type="SAM" id="Phobius"/>
    </source>
</evidence>